<dbReference type="AlphaFoldDB" id="A0A812MYY9"/>
<accession>A0A812MYY9</accession>
<evidence type="ECO:0000313" key="2">
    <source>
        <dbReference type="Proteomes" id="UP000604046"/>
    </source>
</evidence>
<name>A0A812MYY9_9DINO</name>
<sequence length="1097" mass="121761">MGATPLAIGGVLLVGLQEVSEEDAKATFKKLCASFRISENVGDWLVETVGLRTLEDYSAFITSEAEIEAKITSKIANLAQSGLQAARLRQAWLAIRVAGTQAQEAKKRGDESLDLEALLPLHDLKQLDALFHQRYKLQLEVQVAPSDALVSSLAKQLDRRMLQVQSVFKVKTLRHSLLTTRKRRKLGSIEIVDAEEAIDEPISENVSNYLELLQVLLYGLAKAGVRPLEKQPAEPEGPNTRSTAYVQVPLDVVLRYHRRAARCVKLAPPSAALTWLQQRDERERQLWVERFRFSNLPLGQIIEQTMLELDHAWEIVPSDDLSATSANEKSEKTPKSPSKIGKLAAKLKDGTRLCSDWNQGGCAERCLLIHHQRKWQGLWNAKSPSMQSQVQVGLAFASGQPEPHLFLASGSVSRDMAAAEGQVRVSVSPRRASSIRSHEGSAKAPAIPAAMSYTLSQHHINQFVRNLFPHEWLHGFALPCLEDLLNQSPFLLWRTWAEGREGNPDVHYAASVGAHGVALGLQTRVGQAKGAMPSMLPVCGAAPEMFEACKTIAGSGSLPFDDTSIDDDLQFAVEWTVRNMTCLRSSRNEFGKAFMELIKRCVPLTRRLRQFQPRHARSLPSVQLGVLPYLLLIMQWKDTQLAQDMVTGFSLLGELPLTGVFQPVQEGDPALTREQLWGQALEVREWFQAQPLDEHADFVWESCAQEIQNGWACGFLRKEEVDSTFPEGWAGVPTFAHVQPSGKLRRIDNARRGLQNSALRYVERMRMCTAFQPAAVAKAVAAEALQQGVSRHTLSEHSLESGGEDISDAYRMLPVQLQDLPANVVMVKNPTSGEVQFVIMSALLFGFSASVMQFARWSRFLEAMTRRVLCLMWALYVDDSNVVDFAIGKGSAQWLGRQMLLALGVPLAEHKRLLMSPSSIFLGMQHDLGRALSQGTCLFTAKDSVRDKLRTLIGACKKQTTPAQASKIRGVAGFTALAMYGRIGRVAMGPLKQRQYTDHFPWNNSLSLDYAFEFLLFLLDILIPREVHIMPRYDKVLLVATDAQADSAPTVEGLSFGMKITRGAVSQGSRASCVLGDMRLRHLALLCAREPWSPSRC</sequence>
<protein>
    <submittedName>
        <fullName evidence="1">Uncharacterized protein</fullName>
    </submittedName>
</protein>
<organism evidence="1 2">
    <name type="scientific">Symbiodinium natans</name>
    <dbReference type="NCBI Taxonomy" id="878477"/>
    <lineage>
        <taxon>Eukaryota</taxon>
        <taxon>Sar</taxon>
        <taxon>Alveolata</taxon>
        <taxon>Dinophyceae</taxon>
        <taxon>Suessiales</taxon>
        <taxon>Symbiodiniaceae</taxon>
        <taxon>Symbiodinium</taxon>
    </lineage>
</organism>
<comment type="caution">
    <text evidence="1">The sequence shown here is derived from an EMBL/GenBank/DDBJ whole genome shotgun (WGS) entry which is preliminary data.</text>
</comment>
<gene>
    <name evidence="1" type="ORF">SNAT2548_LOCUS15169</name>
</gene>
<dbReference type="Proteomes" id="UP000604046">
    <property type="component" value="Unassembled WGS sequence"/>
</dbReference>
<dbReference type="EMBL" id="CAJNDS010001890">
    <property type="protein sequence ID" value="CAE7287068.1"/>
    <property type="molecule type" value="Genomic_DNA"/>
</dbReference>
<keyword evidence="2" id="KW-1185">Reference proteome</keyword>
<reference evidence="1" key="1">
    <citation type="submission" date="2021-02" db="EMBL/GenBank/DDBJ databases">
        <authorList>
            <person name="Dougan E. K."/>
            <person name="Rhodes N."/>
            <person name="Thang M."/>
            <person name="Chan C."/>
        </authorList>
    </citation>
    <scope>NUCLEOTIDE SEQUENCE</scope>
</reference>
<evidence type="ECO:0000313" key="1">
    <source>
        <dbReference type="EMBL" id="CAE7287068.1"/>
    </source>
</evidence>
<proteinExistence type="predicted"/>